<gene>
    <name evidence="2" type="ORF">AWC38_SpisGene6723</name>
</gene>
<proteinExistence type="predicted"/>
<protein>
    <recommendedName>
        <fullName evidence="4">Tesmin/TSO1-like CXC domain-containing protein</fullName>
    </recommendedName>
</protein>
<dbReference type="Proteomes" id="UP000225706">
    <property type="component" value="Unassembled WGS sequence"/>
</dbReference>
<dbReference type="OrthoDB" id="5952753at2759"/>
<feature type="transmembrane region" description="Helical" evidence="1">
    <location>
        <begin position="82"/>
        <end position="100"/>
    </location>
</feature>
<name>A0A2B4SGT1_STYPI</name>
<comment type="caution">
    <text evidence="2">The sequence shown here is derived from an EMBL/GenBank/DDBJ whole genome shotgun (WGS) entry which is preliminary data.</text>
</comment>
<dbReference type="EMBL" id="LSMT01000081">
    <property type="protein sequence ID" value="PFX28566.1"/>
    <property type="molecule type" value="Genomic_DNA"/>
</dbReference>
<organism evidence="2 3">
    <name type="scientific">Stylophora pistillata</name>
    <name type="common">Smooth cauliflower coral</name>
    <dbReference type="NCBI Taxonomy" id="50429"/>
    <lineage>
        <taxon>Eukaryota</taxon>
        <taxon>Metazoa</taxon>
        <taxon>Cnidaria</taxon>
        <taxon>Anthozoa</taxon>
        <taxon>Hexacorallia</taxon>
        <taxon>Scleractinia</taxon>
        <taxon>Astrocoeniina</taxon>
        <taxon>Pocilloporidae</taxon>
        <taxon>Stylophora</taxon>
    </lineage>
</organism>
<dbReference type="PANTHER" id="PTHR35450">
    <property type="entry name" value="REVERSE TRANSCRIPTASE DOMAIN-CONTAINING PROTEIN"/>
    <property type="match status" value="1"/>
</dbReference>
<keyword evidence="1" id="KW-0812">Transmembrane</keyword>
<keyword evidence="1" id="KW-1133">Transmembrane helix</keyword>
<evidence type="ECO:0008006" key="4">
    <source>
        <dbReference type="Google" id="ProtNLM"/>
    </source>
</evidence>
<evidence type="ECO:0000256" key="1">
    <source>
        <dbReference type="SAM" id="Phobius"/>
    </source>
</evidence>
<reference evidence="3" key="1">
    <citation type="journal article" date="2017" name="bioRxiv">
        <title>Comparative analysis of the genomes of Stylophora pistillata and Acropora digitifera provides evidence for extensive differences between species of corals.</title>
        <authorList>
            <person name="Voolstra C.R."/>
            <person name="Li Y."/>
            <person name="Liew Y.J."/>
            <person name="Baumgarten S."/>
            <person name="Zoccola D."/>
            <person name="Flot J.-F."/>
            <person name="Tambutte S."/>
            <person name="Allemand D."/>
            <person name="Aranda M."/>
        </authorList>
    </citation>
    <scope>NUCLEOTIDE SEQUENCE [LARGE SCALE GENOMIC DNA]</scope>
</reference>
<keyword evidence="1" id="KW-0472">Membrane</keyword>
<dbReference type="AlphaFoldDB" id="A0A2B4SGT1"/>
<sequence>MRERFSPEGVTSTISEEARTLLESSITILRQINTCQGQYKAREFDTRIKEKPTKPDLENIYQAFPEVMRQQKVLPTDNPFTYLWIASCVLYCVVMAFLLYKGWKKKGPKRPLAGESKQQKRRRLYVEKVCKIRKQISIAKAEVDRLTENRKLTNRGRRNRDILQKECRTLSIASLVGYTEKKKSSLRKLKKGFLRGNKLDEWPVMELKQIDREARKIDVESGGRHPCSLNALLYMPRSKGGRGLRSVEMECKATKMKGAVRLHGNEDRALGMVREFEEQAARMGRRLEDESLGADGCFWWLTEWKSCPSLTIAELVELYEQLLPTRVYASQKTHTSGEGEVRCRLCGKAPESVAHILSECSALAQSKYLSRHDAALKVLFYELLYDEGVIDEIPPWYSPDKPKPVYDSENVKACWDVPIYADQQEVRCSRVDARIVNHMCKRVVTLERHNTALKVLYFELLRELRLVESPPAWYSPIKPKPASWWEAEAQTMRSKEVRSFGKFRIYLYVTDFLEVRHRERSGTGTAYYGCASASSLSSARFDRFQVKVATSAGYVPPEKLPPTVDAGRFHSLRTYHQVQTWRSNNLPPENWGWSASPSGLVPFKMSKEAAPEQLLRTIRCNCGGKCDRKSCTCLKNGLLCTTACGQFKGVSCLNVEADSSDNKDVDSDDDAAT</sequence>
<dbReference type="PANTHER" id="PTHR35450:SF2">
    <property type="entry name" value="REVERSE TRANSCRIPTASE DOMAIN-CONTAINING PROTEIN"/>
    <property type="match status" value="1"/>
</dbReference>
<evidence type="ECO:0000313" key="2">
    <source>
        <dbReference type="EMBL" id="PFX28566.1"/>
    </source>
</evidence>
<accession>A0A2B4SGT1</accession>
<evidence type="ECO:0000313" key="3">
    <source>
        <dbReference type="Proteomes" id="UP000225706"/>
    </source>
</evidence>
<keyword evidence="3" id="KW-1185">Reference proteome</keyword>